<dbReference type="FunFam" id="3.40.50.1820:FF:000021">
    <property type="entry name" value="Lipase"/>
    <property type="match status" value="1"/>
</dbReference>
<dbReference type="InterPro" id="IPR006693">
    <property type="entry name" value="AB_hydrolase_lipase"/>
</dbReference>
<evidence type="ECO:0000256" key="3">
    <source>
        <dbReference type="ARBA" id="ARBA00022801"/>
    </source>
</evidence>
<keyword evidence="5" id="KW-0443">Lipid metabolism</keyword>
<evidence type="ECO:0000256" key="9">
    <source>
        <dbReference type="SAM" id="SignalP"/>
    </source>
</evidence>
<dbReference type="Gene3D" id="3.40.50.1820">
    <property type="entry name" value="alpha/beta hydrolase"/>
    <property type="match status" value="1"/>
</dbReference>
<feature type="active site" description="Charge relay system" evidence="8">
    <location>
        <position position="384"/>
    </location>
</feature>
<organism evidence="11 12">
    <name type="scientific">Brassicogethes aeneus</name>
    <name type="common">Rape pollen beetle</name>
    <name type="synonym">Meligethes aeneus</name>
    <dbReference type="NCBI Taxonomy" id="1431903"/>
    <lineage>
        <taxon>Eukaryota</taxon>
        <taxon>Metazoa</taxon>
        <taxon>Ecdysozoa</taxon>
        <taxon>Arthropoda</taxon>
        <taxon>Hexapoda</taxon>
        <taxon>Insecta</taxon>
        <taxon>Pterygota</taxon>
        <taxon>Neoptera</taxon>
        <taxon>Endopterygota</taxon>
        <taxon>Coleoptera</taxon>
        <taxon>Polyphaga</taxon>
        <taxon>Cucujiformia</taxon>
        <taxon>Nitidulidae</taxon>
        <taxon>Meligethinae</taxon>
        <taxon>Brassicogethes</taxon>
    </lineage>
</organism>
<name>A0A9P0BEP2_BRAAE</name>
<evidence type="ECO:0000259" key="10">
    <source>
        <dbReference type="Pfam" id="PF04083"/>
    </source>
</evidence>
<protein>
    <recommendedName>
        <fullName evidence="7">Lipase</fullName>
    </recommendedName>
</protein>
<evidence type="ECO:0000256" key="1">
    <source>
        <dbReference type="ARBA" id="ARBA00010701"/>
    </source>
</evidence>
<keyword evidence="4 7" id="KW-0442">Lipid degradation</keyword>
<evidence type="ECO:0000256" key="2">
    <source>
        <dbReference type="ARBA" id="ARBA00022729"/>
    </source>
</evidence>
<feature type="active site" description="Nucleophile" evidence="8">
    <location>
        <position position="180"/>
    </location>
</feature>
<evidence type="ECO:0000256" key="7">
    <source>
        <dbReference type="PIRNR" id="PIRNR000862"/>
    </source>
</evidence>
<feature type="domain" description="Partial AB-hydrolase lipase" evidence="10">
    <location>
        <begin position="47"/>
        <end position="103"/>
    </location>
</feature>
<evidence type="ECO:0000313" key="12">
    <source>
        <dbReference type="Proteomes" id="UP001154078"/>
    </source>
</evidence>
<evidence type="ECO:0000256" key="4">
    <source>
        <dbReference type="ARBA" id="ARBA00022963"/>
    </source>
</evidence>
<evidence type="ECO:0000256" key="5">
    <source>
        <dbReference type="ARBA" id="ARBA00023098"/>
    </source>
</evidence>
<dbReference type="GO" id="GO:0016788">
    <property type="term" value="F:hydrolase activity, acting on ester bonds"/>
    <property type="evidence" value="ECO:0007669"/>
    <property type="project" value="InterPro"/>
</dbReference>
<feature type="active site" description="Charge relay system" evidence="8">
    <location>
        <position position="353"/>
    </location>
</feature>
<dbReference type="Pfam" id="PF04083">
    <property type="entry name" value="Abhydro_lipase"/>
    <property type="match status" value="1"/>
</dbReference>
<accession>A0A9P0BEP2</accession>
<dbReference type="InterPro" id="IPR029058">
    <property type="entry name" value="AB_hydrolase_fold"/>
</dbReference>
<keyword evidence="2 9" id="KW-0732">Signal</keyword>
<keyword evidence="3 7" id="KW-0378">Hydrolase</keyword>
<dbReference type="AlphaFoldDB" id="A0A9P0BEP2"/>
<proteinExistence type="inferred from homology"/>
<gene>
    <name evidence="11" type="ORF">MELIAE_LOCUS11001</name>
</gene>
<evidence type="ECO:0000313" key="11">
    <source>
        <dbReference type="EMBL" id="CAH0561483.1"/>
    </source>
</evidence>
<dbReference type="GO" id="GO:0016042">
    <property type="term" value="P:lipid catabolic process"/>
    <property type="evidence" value="ECO:0007669"/>
    <property type="project" value="UniProtKB-KW"/>
</dbReference>
<keyword evidence="12" id="KW-1185">Reference proteome</keyword>
<evidence type="ECO:0000256" key="8">
    <source>
        <dbReference type="PIRSR" id="PIRSR000862-1"/>
    </source>
</evidence>
<feature type="signal peptide" evidence="9">
    <location>
        <begin position="1"/>
        <end position="18"/>
    </location>
</feature>
<reference evidence="11" key="1">
    <citation type="submission" date="2021-12" db="EMBL/GenBank/DDBJ databases">
        <authorList>
            <person name="King R."/>
        </authorList>
    </citation>
    <scope>NUCLEOTIDE SEQUENCE</scope>
</reference>
<keyword evidence="6" id="KW-0325">Glycoprotein</keyword>
<dbReference type="OrthoDB" id="9974421at2759"/>
<dbReference type="InterPro" id="IPR025483">
    <property type="entry name" value="Lipase_euk"/>
</dbReference>
<comment type="similarity">
    <text evidence="1 7">Belongs to the AB hydrolase superfamily. Lipase family.</text>
</comment>
<dbReference type="EMBL" id="OV121138">
    <property type="protein sequence ID" value="CAH0561483.1"/>
    <property type="molecule type" value="Genomic_DNA"/>
</dbReference>
<dbReference type="PANTHER" id="PTHR11005">
    <property type="entry name" value="LYSOSOMAL ACID LIPASE-RELATED"/>
    <property type="match status" value="1"/>
</dbReference>
<dbReference type="PIRSF" id="PIRSF000862">
    <property type="entry name" value="Steryl_ester_lip"/>
    <property type="match status" value="1"/>
</dbReference>
<dbReference type="SUPFAM" id="SSF53474">
    <property type="entry name" value="alpha/beta-Hydrolases"/>
    <property type="match status" value="1"/>
</dbReference>
<sequence length="413" mass="46814">MFLLKLVLFGALIFGNDARYSKCNLIQKIWRSGKACTYNPDEVLDTVQFARKYGYQSESHTILTDDGYFLTLHRIPGPKSGKRGGQPVFLQHGLLASSFDWVADKNISLGFILADMGYDVWLGNSRGNTYSKAHISIPVDSSNYWNFSFHEMGIYDLPAALKYVGEVTKMEGEIIYIGHSMGTTQFFVFSSLLPEKAKTVKMMVGLAPVAYMTHIKSPIRYLSPFVNKVDWLRKFLGLNQFLPNNFVIKMLSTECENFNLGKKICENIVFLLCGFDKKQFNQDILGVILHHTPAGSSTKTILHYAHEIKNDGKFQRYDYGTSGNMAHYGTQSPPDYNISNIQTPTFLMYGKNDWLASPTDVLKLYSELKNPIDAYQIKFDSFNHVDFIFGKDVDTLVVKPLLKVLFNYTANAT</sequence>
<dbReference type="Proteomes" id="UP001154078">
    <property type="component" value="Chromosome 7"/>
</dbReference>
<evidence type="ECO:0000256" key="6">
    <source>
        <dbReference type="ARBA" id="ARBA00023180"/>
    </source>
</evidence>
<feature type="chain" id="PRO_5040216593" description="Lipase" evidence="9">
    <location>
        <begin position="19"/>
        <end position="413"/>
    </location>
</feature>